<dbReference type="Proteomes" id="UP001272052">
    <property type="component" value="Unassembled WGS sequence"/>
</dbReference>
<gene>
    <name evidence="1" type="ORF">MmiAt1_09050</name>
</gene>
<comment type="caution">
    <text evidence="1">The sequence shown here is derived from an EMBL/GenBank/DDBJ whole genome shotgun (WGS) entry which is preliminary data.</text>
</comment>
<reference evidence="1 2" key="1">
    <citation type="submission" date="2023-06" db="EMBL/GenBank/DDBJ databases">
        <title>Genome sequence of Methanimicrococcus sp. At1.</title>
        <authorList>
            <person name="Protasov E."/>
            <person name="Platt K."/>
            <person name="Poehlein A."/>
            <person name="Daniel R."/>
            <person name="Brune A."/>
        </authorList>
    </citation>
    <scope>NUCLEOTIDE SEQUENCE [LARGE SCALE GENOMIC DNA]</scope>
    <source>
        <strain evidence="1 2">At1</strain>
    </source>
</reference>
<evidence type="ECO:0000313" key="2">
    <source>
        <dbReference type="Proteomes" id="UP001272052"/>
    </source>
</evidence>
<evidence type="ECO:0000313" key="1">
    <source>
        <dbReference type="EMBL" id="MDV0445331.1"/>
    </source>
</evidence>
<accession>A0ABU3VPN0</accession>
<proteinExistence type="predicted"/>
<evidence type="ECO:0008006" key="3">
    <source>
        <dbReference type="Google" id="ProtNLM"/>
    </source>
</evidence>
<organism evidence="1 2">
    <name type="scientific">Methanimicrococcus hacksteinii</name>
    <dbReference type="NCBI Taxonomy" id="3028293"/>
    <lineage>
        <taxon>Archaea</taxon>
        <taxon>Methanobacteriati</taxon>
        <taxon>Methanobacteriota</taxon>
        <taxon>Stenosarchaea group</taxon>
        <taxon>Methanomicrobia</taxon>
        <taxon>Methanosarcinales</taxon>
        <taxon>Methanosarcinaceae</taxon>
        <taxon>Methanimicrococcus</taxon>
    </lineage>
</organism>
<dbReference type="InterPro" id="IPR045738">
    <property type="entry name" value="DUF6088"/>
</dbReference>
<sequence length="207" mass="23673">MKREIFSEKIKKRILSSKKGSVFVTSDFLDIANTDTVSKTLSRLVQDGTIRRVLRGVYEYPIYSDFLGEYVAPSPDKIAHALARNYGWTIVPFGDTALNLLGLSTQVPAVWIYVSDGIYKEYKYGRITLKFKKTANKEISKVSYKTALVIQALKSLGKENVNEIVIQKISARLTDSEKQKMNREIKNEAKYVTTWIYEVIEKISEEK</sequence>
<dbReference type="Pfam" id="PF19570">
    <property type="entry name" value="DUF6088"/>
    <property type="match status" value="1"/>
</dbReference>
<name>A0ABU3VPN0_9EURY</name>
<dbReference type="EMBL" id="JAWDKC010000015">
    <property type="protein sequence ID" value="MDV0445331.1"/>
    <property type="molecule type" value="Genomic_DNA"/>
</dbReference>
<protein>
    <recommendedName>
        <fullName evidence="3">Transcriptional regulator, AbiEi antitoxin, Type IV TA system</fullName>
    </recommendedName>
</protein>
<keyword evidence="2" id="KW-1185">Reference proteome</keyword>